<keyword evidence="1" id="KW-0472">Membrane</keyword>
<dbReference type="RefSeq" id="WP_309796859.1">
    <property type="nucleotide sequence ID" value="NZ_JAVDPW010000007.1"/>
</dbReference>
<organism evidence="2 3">
    <name type="scientific">Inquilinus ginsengisoli</name>
    <dbReference type="NCBI Taxonomy" id="363840"/>
    <lineage>
        <taxon>Bacteria</taxon>
        <taxon>Pseudomonadati</taxon>
        <taxon>Pseudomonadota</taxon>
        <taxon>Alphaproteobacteria</taxon>
        <taxon>Rhodospirillales</taxon>
        <taxon>Rhodospirillaceae</taxon>
        <taxon>Inquilinus</taxon>
    </lineage>
</organism>
<feature type="transmembrane region" description="Helical" evidence="1">
    <location>
        <begin position="148"/>
        <end position="178"/>
    </location>
</feature>
<reference evidence="2 3" key="1">
    <citation type="submission" date="2023-07" db="EMBL/GenBank/DDBJ databases">
        <title>Sorghum-associated microbial communities from plants grown in Nebraska, USA.</title>
        <authorList>
            <person name="Schachtman D."/>
        </authorList>
    </citation>
    <scope>NUCLEOTIDE SEQUENCE [LARGE SCALE GENOMIC DNA]</scope>
    <source>
        <strain evidence="2 3">584</strain>
    </source>
</reference>
<dbReference type="PIRSF" id="PIRSF033239">
    <property type="entry name" value="ExoD"/>
    <property type="match status" value="1"/>
</dbReference>
<dbReference type="EMBL" id="JAVDPW010000007">
    <property type="protein sequence ID" value="MDR6291547.1"/>
    <property type="molecule type" value="Genomic_DNA"/>
</dbReference>
<gene>
    <name evidence="2" type="ORF">E9232_004081</name>
</gene>
<accession>A0ABU1JSF8</accession>
<dbReference type="Proteomes" id="UP001262410">
    <property type="component" value="Unassembled WGS sequence"/>
</dbReference>
<dbReference type="Pfam" id="PF06055">
    <property type="entry name" value="ExoD"/>
    <property type="match status" value="1"/>
</dbReference>
<proteinExistence type="predicted"/>
<evidence type="ECO:0008006" key="4">
    <source>
        <dbReference type="Google" id="ProtNLM"/>
    </source>
</evidence>
<protein>
    <recommendedName>
        <fullName evidence="4">Exopolysaccharide biosynthesis protein</fullName>
    </recommendedName>
</protein>
<evidence type="ECO:0000256" key="1">
    <source>
        <dbReference type="SAM" id="Phobius"/>
    </source>
</evidence>
<keyword evidence="3" id="KW-1185">Reference proteome</keyword>
<comment type="caution">
    <text evidence="2">The sequence shown here is derived from an EMBL/GenBank/DDBJ whole genome shotgun (WGS) entry which is preliminary data.</text>
</comment>
<feature type="transmembrane region" description="Helical" evidence="1">
    <location>
        <begin position="59"/>
        <end position="88"/>
    </location>
</feature>
<dbReference type="PANTHER" id="PTHR41795">
    <property type="entry name" value="EXOPOLYSACCHARIDE SYNTHESIS PROTEIN"/>
    <property type="match status" value="1"/>
</dbReference>
<sequence length="219" mass="22813">MLPGEGLGGSPGTGVLGYPGRAMATRIPTSVLLDDLLRDARTDRVTLGWLVHALGDRSFGLVMLLLALLGVMPGASGVVGPLLGILAVQMLLGRAGPVFPATVAKRSFRTQGLARTLGRAVPVLRRVEGFIHPRWPVPFAALRRGVGVLVLLLGALLLAPIPLSNIPPALAIVLIAIAYLEEDGLLLCVALAVAVLMLAVAAGAVWQAMGELGWVRGFF</sequence>
<dbReference type="InterPro" id="IPR010331">
    <property type="entry name" value="ExoD"/>
</dbReference>
<dbReference type="PANTHER" id="PTHR41795:SF1">
    <property type="entry name" value="EXOPOLYSACCHARIDE SYNTHESIS PROTEIN"/>
    <property type="match status" value="1"/>
</dbReference>
<evidence type="ECO:0000313" key="3">
    <source>
        <dbReference type="Proteomes" id="UP001262410"/>
    </source>
</evidence>
<feature type="transmembrane region" description="Helical" evidence="1">
    <location>
        <begin position="184"/>
        <end position="206"/>
    </location>
</feature>
<name>A0ABU1JSF8_9PROT</name>
<keyword evidence="1" id="KW-0812">Transmembrane</keyword>
<keyword evidence="1" id="KW-1133">Transmembrane helix</keyword>
<evidence type="ECO:0000313" key="2">
    <source>
        <dbReference type="EMBL" id="MDR6291547.1"/>
    </source>
</evidence>